<dbReference type="PANTHER" id="PTHR10039">
    <property type="entry name" value="AMELOGENIN"/>
    <property type="match status" value="1"/>
</dbReference>
<dbReference type="RefSeq" id="XP_056541517.1">
    <property type="nucleotide sequence ID" value="XM_056689088.1"/>
</dbReference>
<proteinExistence type="predicted"/>
<dbReference type="Pfam" id="PF24883">
    <property type="entry name" value="NPHP3_N"/>
    <property type="match status" value="1"/>
</dbReference>
<dbReference type="GeneID" id="81428264"/>
<dbReference type="OrthoDB" id="7464126at2759"/>
<dbReference type="Gene3D" id="3.40.50.300">
    <property type="entry name" value="P-loop containing nucleotide triphosphate hydrolases"/>
    <property type="match status" value="1"/>
</dbReference>
<dbReference type="EMBL" id="JAPQKN010000004">
    <property type="protein sequence ID" value="KAJ5159959.1"/>
    <property type="molecule type" value="Genomic_DNA"/>
</dbReference>
<dbReference type="InterPro" id="IPR056125">
    <property type="entry name" value="DUF7708"/>
</dbReference>
<evidence type="ECO:0000313" key="4">
    <source>
        <dbReference type="EMBL" id="KAJ5159959.1"/>
    </source>
</evidence>
<sequence length="1360" mass="153379">MSSCSAARGPLAEAIDEFLEELKSRDRKGRFYHEVLNSRAVMAAATNQKGVNACAGELLDFVKQLEQRKQASKTVRVLGAIGPFIDGMQNMMTACQTMIQASPFAVGVVFAGAQIVLGLAQNVSKAFDIVIEAMVETGASLKCYAKFAVAYETCNEVRERLVASYKTIVSFWATATKLLDQNYLIGTIKNIFRPLVAEMQGTVDSLRRDCARVEAIAQAEEAVRANEDRKRARAEQEEKLKNGIRDWIAAGDDLEVRCDLQMHSERRHGTTCAWIFEDEKFQHWRDSTSDPVLWYNAPPGSGKTVLSSAVVKHLTERGLPMAYFFYSFSDFTKRKPLSGPKALALQLMNILKTGIPDRVIDLYREEITKNMRHMRLRDHAIEVLHEYLKQCPLVYIVVDGLDESLDDENMRYILSSIVRAPVYGTVKWFFTSRNEGQIQGIMKNLNAVFLSPTPSTLAAEIKLFLTSGLQPIAKSLEHVDDYVEYSEGSFLYSKFLLDTLRGKGVTCDRDIQEALHGFPQGLTGYYMRSLLRLAYRSPPERDLVRRLFTILVTAVQSVTWNELCNALAIRPGAQDYSIDSVPQENVIHGLCGSLLLFDRSSEESKNNPRVKLFHKTIQDFLLEDPQNLPIDKSFSDVEEFTLAEMKKLFIDPTVASVQVGRNCMTLLQYRRYKSFSEAKAILDDTNTENAFLKYAAAFWFLHLICDENHSKEAFEEVRKFMESPNFWTCVAVQSYVVPYNFGRYAQAGPTEYKMGVRRADWSKDDCFAVPLPNWLGQYPPYGPQLDMDFCSFVSDWHEVLASRPGTLGDCVPLSTMKSRIGDHLHRSERIKVWRSNEKMDLKDIEQLQVTSMSLSAGKLFAELICKERLDPPGRIHYHRVSVFSKGTKIHSSFDTGSQLVDLATTETDFQVLGSGSQTQVLEFDGSHLQLKRTVNDLSQTFSAPNSWKPGTSSQAWRVQWKNSQTVPHGKLVLFHVVQETAKRGKTQDDDTDSDSSDSESDSDSDSSSYPELKTDSDTTAHYDSGYDDGPPARTQRRAMEKAPTDCVILVWESSQPLWIPVALDQRVRQGIPFAMHPYLPIVTLNCLNGQTLIANLDTGVWHNEYHQPALNDDKFPLVCQELHFSSCGQLLHTLQASFREQPNDTECQLSLSTSRFIANQEGHNWLDHPSPVRRITYRIKESLDTLPSDLILAHWGEGDLVVALPPLTCEPKIVRLSLPRLPDAEPHPSSHGVQTLQNPIYFPSSATTSGPVLLYRHRSSPKDHELFLALTQKTSACQTTVTDGQPPSSTPCPVVIRWRIPNGDGWRDWNSDHDEQSEDLKRGVDDARILRGGFVDGDKQFYVPIRSGLDWTRKGYLTCS</sequence>
<dbReference type="InterPro" id="IPR007111">
    <property type="entry name" value="NACHT_NTPase"/>
</dbReference>
<dbReference type="Proteomes" id="UP001149163">
    <property type="component" value="Unassembled WGS sequence"/>
</dbReference>
<accession>A0A9W9HVU6</accession>
<comment type="caution">
    <text evidence="4">The sequence shown here is derived from an EMBL/GenBank/DDBJ whole genome shotgun (WGS) entry which is preliminary data.</text>
</comment>
<evidence type="ECO:0000256" key="2">
    <source>
        <dbReference type="SAM" id="MobiDB-lite"/>
    </source>
</evidence>
<evidence type="ECO:0000256" key="1">
    <source>
        <dbReference type="ARBA" id="ARBA00022737"/>
    </source>
</evidence>
<dbReference type="InterPro" id="IPR056884">
    <property type="entry name" value="NPHP3-like_N"/>
</dbReference>
<keyword evidence="5" id="KW-1185">Reference proteome</keyword>
<dbReference type="PANTHER" id="PTHR10039:SF14">
    <property type="entry name" value="NACHT DOMAIN-CONTAINING PROTEIN"/>
    <property type="match status" value="1"/>
</dbReference>
<feature type="region of interest" description="Disordered" evidence="2">
    <location>
        <begin position="982"/>
        <end position="1039"/>
    </location>
</feature>
<reference evidence="4" key="1">
    <citation type="submission" date="2022-11" db="EMBL/GenBank/DDBJ databases">
        <authorList>
            <person name="Petersen C."/>
        </authorList>
    </citation>
    <scope>NUCLEOTIDE SEQUENCE</scope>
    <source>
        <strain evidence="4">IBT 26290</strain>
    </source>
</reference>
<reference evidence="4" key="2">
    <citation type="journal article" date="2023" name="IMA Fungus">
        <title>Comparative genomic study of the Penicillium genus elucidates a diverse pangenome and 15 lateral gene transfer events.</title>
        <authorList>
            <person name="Petersen C."/>
            <person name="Sorensen T."/>
            <person name="Nielsen M.R."/>
            <person name="Sondergaard T.E."/>
            <person name="Sorensen J.L."/>
            <person name="Fitzpatrick D.A."/>
            <person name="Frisvad J.C."/>
            <person name="Nielsen K.L."/>
        </authorList>
    </citation>
    <scope>NUCLEOTIDE SEQUENCE</scope>
    <source>
        <strain evidence="4">IBT 26290</strain>
    </source>
</reference>
<dbReference type="SUPFAM" id="SSF52540">
    <property type="entry name" value="P-loop containing nucleoside triphosphate hydrolases"/>
    <property type="match status" value="1"/>
</dbReference>
<evidence type="ECO:0000259" key="3">
    <source>
        <dbReference type="PROSITE" id="PS50837"/>
    </source>
</evidence>
<organism evidence="4 5">
    <name type="scientific">Penicillium canariense</name>
    <dbReference type="NCBI Taxonomy" id="189055"/>
    <lineage>
        <taxon>Eukaryota</taxon>
        <taxon>Fungi</taxon>
        <taxon>Dikarya</taxon>
        <taxon>Ascomycota</taxon>
        <taxon>Pezizomycotina</taxon>
        <taxon>Eurotiomycetes</taxon>
        <taxon>Eurotiomycetidae</taxon>
        <taxon>Eurotiales</taxon>
        <taxon>Aspergillaceae</taxon>
        <taxon>Penicillium</taxon>
    </lineage>
</organism>
<dbReference type="InterPro" id="IPR027417">
    <property type="entry name" value="P-loop_NTPase"/>
</dbReference>
<gene>
    <name evidence="4" type="ORF">N7482_006963</name>
</gene>
<name>A0A9W9HVU6_9EURO</name>
<feature type="compositionally biased region" description="Acidic residues" evidence="2">
    <location>
        <begin position="989"/>
        <end position="1004"/>
    </location>
</feature>
<feature type="domain" description="NACHT" evidence="3">
    <location>
        <begin position="291"/>
        <end position="433"/>
    </location>
</feature>
<dbReference type="Pfam" id="PF24809">
    <property type="entry name" value="DUF7708"/>
    <property type="match status" value="1"/>
</dbReference>
<keyword evidence="1" id="KW-0677">Repeat</keyword>
<dbReference type="PROSITE" id="PS50837">
    <property type="entry name" value="NACHT"/>
    <property type="match status" value="1"/>
</dbReference>
<protein>
    <recommendedName>
        <fullName evidence="3">NACHT domain-containing protein</fullName>
    </recommendedName>
</protein>
<evidence type="ECO:0000313" key="5">
    <source>
        <dbReference type="Proteomes" id="UP001149163"/>
    </source>
</evidence>